<dbReference type="Gene3D" id="2.60.120.10">
    <property type="entry name" value="Jelly Rolls"/>
    <property type="match status" value="1"/>
</dbReference>
<dbReference type="InterPro" id="IPR018490">
    <property type="entry name" value="cNMP-bd_dom_sf"/>
</dbReference>
<dbReference type="InterPro" id="IPR036388">
    <property type="entry name" value="WH-like_DNA-bd_sf"/>
</dbReference>
<dbReference type="InterPro" id="IPR050397">
    <property type="entry name" value="Env_Response_Regulators"/>
</dbReference>
<feature type="domain" description="HTH crp-type" evidence="4">
    <location>
        <begin position="119"/>
        <end position="185"/>
    </location>
</feature>
<accession>A0A9D2HHE9</accession>
<keyword evidence="3" id="KW-0804">Transcription</keyword>
<dbReference type="SUPFAM" id="SSF46785">
    <property type="entry name" value="Winged helix' DNA-binding domain"/>
    <property type="match status" value="1"/>
</dbReference>
<dbReference type="PROSITE" id="PS51063">
    <property type="entry name" value="HTH_CRP_2"/>
    <property type="match status" value="1"/>
</dbReference>
<sequence length="193" mass="21942">KRSAKKGTLLHNGSEDCLGLIVVISGQLRASICSDEGREVTIYRLCERDICLFSASCMMRSIQFDVVVEAEKDSELYIIPADIYKRMMEVSAPLANYTNQIMAERFSEVMWLLEQIMWKSMDKRLAAFLLEESSLEGADSLSLTHEKIANHMGTAREVITRMLKYLQSEGMVALKRGAIQLIDRKRLEELAEI</sequence>
<dbReference type="InterPro" id="IPR014710">
    <property type="entry name" value="RmlC-like_jellyroll"/>
</dbReference>
<comment type="caution">
    <text evidence="5">The sequence shown here is derived from an EMBL/GenBank/DDBJ whole genome shotgun (WGS) entry which is preliminary data.</text>
</comment>
<dbReference type="AlphaFoldDB" id="A0A9D2HHE9"/>
<reference evidence="5" key="2">
    <citation type="submission" date="2021-04" db="EMBL/GenBank/DDBJ databases">
        <authorList>
            <person name="Gilroy R."/>
        </authorList>
    </citation>
    <scope>NUCLEOTIDE SEQUENCE</scope>
    <source>
        <strain evidence="5">CHK178-16964</strain>
    </source>
</reference>
<dbReference type="SUPFAM" id="SSF51206">
    <property type="entry name" value="cAMP-binding domain-like"/>
    <property type="match status" value="1"/>
</dbReference>
<protein>
    <submittedName>
        <fullName evidence="5">Crp/Fnr family transcriptional regulator</fullName>
    </submittedName>
</protein>
<dbReference type="GO" id="GO:0003677">
    <property type="term" value="F:DNA binding"/>
    <property type="evidence" value="ECO:0007669"/>
    <property type="project" value="UniProtKB-KW"/>
</dbReference>
<dbReference type="Gene3D" id="1.10.10.10">
    <property type="entry name" value="Winged helix-like DNA-binding domain superfamily/Winged helix DNA-binding domain"/>
    <property type="match status" value="1"/>
</dbReference>
<name>A0A9D2HHE9_9FIRM</name>
<proteinExistence type="predicted"/>
<evidence type="ECO:0000256" key="3">
    <source>
        <dbReference type="ARBA" id="ARBA00023163"/>
    </source>
</evidence>
<evidence type="ECO:0000313" key="5">
    <source>
        <dbReference type="EMBL" id="HJA70564.1"/>
    </source>
</evidence>
<organism evidence="5 6">
    <name type="scientific">Candidatus Lachnoclostridium stercoravium</name>
    <dbReference type="NCBI Taxonomy" id="2838633"/>
    <lineage>
        <taxon>Bacteria</taxon>
        <taxon>Bacillati</taxon>
        <taxon>Bacillota</taxon>
        <taxon>Clostridia</taxon>
        <taxon>Lachnospirales</taxon>
        <taxon>Lachnospiraceae</taxon>
    </lineage>
</organism>
<dbReference type="Proteomes" id="UP000823900">
    <property type="component" value="Unassembled WGS sequence"/>
</dbReference>
<dbReference type="InterPro" id="IPR012318">
    <property type="entry name" value="HTH_CRP"/>
</dbReference>
<dbReference type="PANTHER" id="PTHR24567">
    <property type="entry name" value="CRP FAMILY TRANSCRIPTIONAL REGULATORY PROTEIN"/>
    <property type="match status" value="1"/>
</dbReference>
<keyword evidence="2" id="KW-0238">DNA-binding</keyword>
<dbReference type="GO" id="GO:0003700">
    <property type="term" value="F:DNA-binding transcription factor activity"/>
    <property type="evidence" value="ECO:0007669"/>
    <property type="project" value="TreeGrafter"/>
</dbReference>
<evidence type="ECO:0000256" key="1">
    <source>
        <dbReference type="ARBA" id="ARBA00023015"/>
    </source>
</evidence>
<dbReference type="Pfam" id="PF13545">
    <property type="entry name" value="HTH_Crp_2"/>
    <property type="match status" value="1"/>
</dbReference>
<dbReference type="EMBL" id="DWZA01000027">
    <property type="protein sequence ID" value="HJA70564.1"/>
    <property type="molecule type" value="Genomic_DNA"/>
</dbReference>
<gene>
    <name evidence="5" type="ORF">IAA07_03155</name>
</gene>
<dbReference type="GO" id="GO:0005829">
    <property type="term" value="C:cytosol"/>
    <property type="evidence" value="ECO:0007669"/>
    <property type="project" value="TreeGrafter"/>
</dbReference>
<reference evidence="5" key="1">
    <citation type="journal article" date="2021" name="PeerJ">
        <title>Extensive microbial diversity within the chicken gut microbiome revealed by metagenomics and culture.</title>
        <authorList>
            <person name="Gilroy R."/>
            <person name="Ravi A."/>
            <person name="Getino M."/>
            <person name="Pursley I."/>
            <person name="Horton D.L."/>
            <person name="Alikhan N.F."/>
            <person name="Baker D."/>
            <person name="Gharbi K."/>
            <person name="Hall N."/>
            <person name="Watson M."/>
            <person name="Adriaenssens E.M."/>
            <person name="Foster-Nyarko E."/>
            <person name="Jarju S."/>
            <person name="Secka A."/>
            <person name="Antonio M."/>
            <person name="Oren A."/>
            <person name="Chaudhuri R.R."/>
            <person name="La Ragione R."/>
            <person name="Hildebrand F."/>
            <person name="Pallen M.J."/>
        </authorList>
    </citation>
    <scope>NUCLEOTIDE SEQUENCE</scope>
    <source>
        <strain evidence="5">CHK178-16964</strain>
    </source>
</reference>
<dbReference type="PANTHER" id="PTHR24567:SF74">
    <property type="entry name" value="HTH-TYPE TRANSCRIPTIONAL REGULATOR ARCR"/>
    <property type="match status" value="1"/>
</dbReference>
<evidence type="ECO:0000256" key="2">
    <source>
        <dbReference type="ARBA" id="ARBA00023125"/>
    </source>
</evidence>
<evidence type="ECO:0000313" key="6">
    <source>
        <dbReference type="Proteomes" id="UP000823900"/>
    </source>
</evidence>
<dbReference type="PRINTS" id="PR00034">
    <property type="entry name" value="HTHCRP"/>
</dbReference>
<evidence type="ECO:0000259" key="4">
    <source>
        <dbReference type="PROSITE" id="PS51063"/>
    </source>
</evidence>
<feature type="non-terminal residue" evidence="5">
    <location>
        <position position="1"/>
    </location>
</feature>
<dbReference type="SMART" id="SM00419">
    <property type="entry name" value="HTH_CRP"/>
    <property type="match status" value="1"/>
</dbReference>
<keyword evidence="1" id="KW-0805">Transcription regulation</keyword>
<dbReference type="InterPro" id="IPR036390">
    <property type="entry name" value="WH_DNA-bd_sf"/>
</dbReference>